<protein>
    <recommendedName>
        <fullName evidence="2">Putative amidase domain-containing protein</fullName>
    </recommendedName>
</protein>
<keyword evidence="4" id="KW-1185">Reference proteome</keyword>
<dbReference type="PANTHER" id="PTHR40032:SF1">
    <property type="entry name" value="EXPORTED PROTEIN"/>
    <property type="match status" value="1"/>
</dbReference>
<evidence type="ECO:0000256" key="1">
    <source>
        <dbReference type="SAM" id="SignalP"/>
    </source>
</evidence>
<dbReference type="OrthoDB" id="9812429at2"/>
<dbReference type="RefSeq" id="WP_144855054.1">
    <property type="nucleotide sequence ID" value="NZ_VNJI01000087.1"/>
</dbReference>
<feature type="signal peptide" evidence="1">
    <location>
        <begin position="1"/>
        <end position="23"/>
    </location>
</feature>
<evidence type="ECO:0000313" key="3">
    <source>
        <dbReference type="EMBL" id="TVX98981.1"/>
    </source>
</evidence>
<name>A0A559JGH3_9BACL</name>
<comment type="caution">
    <text evidence="3">The sequence shown here is derived from an EMBL/GenBank/DDBJ whole genome shotgun (WGS) entry which is preliminary data.</text>
</comment>
<dbReference type="Proteomes" id="UP000317036">
    <property type="component" value="Unassembled WGS sequence"/>
</dbReference>
<dbReference type="PANTHER" id="PTHR40032">
    <property type="entry name" value="EXPORTED PROTEIN-RELATED"/>
    <property type="match status" value="1"/>
</dbReference>
<gene>
    <name evidence="3" type="ORF">FPZ49_34260</name>
</gene>
<sequence>MKMLKALLATLVILTFSSIPSFAETASSTFAYDSYQAAIEDKVENFVCNAYDSFYKINAISLSISDLSVNNNVITAEIAVSMNKTLKAKSIDEIPYAKGLKSKSDDLEAVHDVNAADAKDYVNLRKKDLVGYIGAAQDQNDKFRITASVVDGKLDLNNAKFEFLNGLVDWVPATAFIPASESAMIQMGYSDVEEGIKVIRKGKEKQQAAAVQAQSVTYNRLAASAYANSYTSEVVSRPYYDHRYWNPNYARYENDCANYVSQAIYAGGIPQDFTWRPGYTAWVNTGLNISGGLTDYMVHSKGYFYKTTKMGVSAGGFIIATTHSHAMFVVANDGVTLLLSSHTKDRKQASFADFDSSFKYYYISSTIVSVK</sequence>
<evidence type="ECO:0000259" key="2">
    <source>
        <dbReference type="Pfam" id="PF12671"/>
    </source>
</evidence>
<evidence type="ECO:0000313" key="4">
    <source>
        <dbReference type="Proteomes" id="UP000317036"/>
    </source>
</evidence>
<feature type="chain" id="PRO_5039130623" description="Putative amidase domain-containing protein" evidence="1">
    <location>
        <begin position="24"/>
        <end position="371"/>
    </location>
</feature>
<dbReference type="Pfam" id="PF12671">
    <property type="entry name" value="Amidase_6"/>
    <property type="match status" value="1"/>
</dbReference>
<keyword evidence="1" id="KW-0732">Signal</keyword>
<reference evidence="3 4" key="1">
    <citation type="submission" date="2019-07" db="EMBL/GenBank/DDBJ databases">
        <authorList>
            <person name="Kim J."/>
        </authorList>
    </citation>
    <scope>NUCLEOTIDE SEQUENCE [LARGE SCALE GENOMIC DNA]</scope>
    <source>
        <strain evidence="3 4">JC52</strain>
    </source>
</reference>
<feature type="domain" description="Putative amidase" evidence="2">
    <location>
        <begin position="218"/>
        <end position="352"/>
    </location>
</feature>
<dbReference type="InterPro" id="IPR024301">
    <property type="entry name" value="Amidase_6"/>
</dbReference>
<dbReference type="AlphaFoldDB" id="A0A559JGH3"/>
<organism evidence="3 4">
    <name type="scientific">Paenibacillus cremeus</name>
    <dbReference type="NCBI Taxonomy" id="2163881"/>
    <lineage>
        <taxon>Bacteria</taxon>
        <taxon>Bacillati</taxon>
        <taxon>Bacillota</taxon>
        <taxon>Bacilli</taxon>
        <taxon>Bacillales</taxon>
        <taxon>Paenibacillaceae</taxon>
        <taxon>Paenibacillus</taxon>
    </lineage>
</organism>
<dbReference type="EMBL" id="VNJI01000087">
    <property type="protein sequence ID" value="TVX98981.1"/>
    <property type="molecule type" value="Genomic_DNA"/>
</dbReference>
<accession>A0A559JGH3</accession>
<proteinExistence type="predicted"/>